<reference evidence="1" key="2">
    <citation type="journal article" date="2008" name="Genome Biol.">
        <title>Improved genome assembly and evidence-based global gene model set for the chordate Ciona intestinalis: new insight into intron and operon populations.</title>
        <authorList>
            <person name="Satou Y."/>
            <person name="Mineta K."/>
            <person name="Ogasawara M."/>
            <person name="Sasakura Y."/>
            <person name="Shoguchi E."/>
            <person name="Ueno K."/>
            <person name="Yamada L."/>
            <person name="Matsumoto J."/>
            <person name="Wasserscheid J."/>
            <person name="Dewar K."/>
            <person name="Wiley G.B."/>
            <person name="Macmil S.L."/>
            <person name="Roe B.A."/>
            <person name="Zeller R.W."/>
            <person name="Hastings K.E."/>
            <person name="Lemaire P."/>
            <person name="Lindquist E."/>
            <person name="Endo T."/>
            <person name="Hotta K."/>
            <person name="Inaba K."/>
        </authorList>
    </citation>
    <scope>NUCLEOTIDE SEQUENCE [LARGE SCALE GENOMIC DNA]</scope>
    <source>
        <strain evidence="1">wild type</strain>
    </source>
</reference>
<reference evidence="2" key="1">
    <citation type="journal article" date="2002" name="Science">
        <title>The draft genome of Ciona intestinalis: insights into chordate and vertebrate origins.</title>
        <authorList>
            <person name="Dehal P."/>
            <person name="Satou Y."/>
            <person name="Campbell R.K."/>
            <person name="Chapman J."/>
            <person name="Degnan B."/>
            <person name="De Tomaso A."/>
            <person name="Davidson B."/>
            <person name="Di Gregorio A."/>
            <person name="Gelpke M."/>
            <person name="Goodstein D.M."/>
            <person name="Harafuji N."/>
            <person name="Hastings K.E."/>
            <person name="Ho I."/>
            <person name="Hotta K."/>
            <person name="Huang W."/>
            <person name="Kawashima T."/>
            <person name="Lemaire P."/>
            <person name="Martinez D."/>
            <person name="Meinertzhagen I.A."/>
            <person name="Necula S."/>
            <person name="Nonaka M."/>
            <person name="Putnam N."/>
            <person name="Rash S."/>
            <person name="Saiga H."/>
            <person name="Satake M."/>
            <person name="Terry A."/>
            <person name="Yamada L."/>
            <person name="Wang H.G."/>
            <person name="Awazu S."/>
            <person name="Azumi K."/>
            <person name="Boore J."/>
            <person name="Branno M."/>
            <person name="Chin-Bow S."/>
            <person name="DeSantis R."/>
            <person name="Doyle S."/>
            <person name="Francino P."/>
            <person name="Keys D.N."/>
            <person name="Haga S."/>
            <person name="Hayashi H."/>
            <person name="Hino K."/>
            <person name="Imai K.S."/>
            <person name="Inaba K."/>
            <person name="Kano S."/>
            <person name="Kobayashi K."/>
            <person name="Kobayashi M."/>
            <person name="Lee B.I."/>
            <person name="Makabe K.W."/>
            <person name="Manohar C."/>
            <person name="Matassi G."/>
            <person name="Medina M."/>
            <person name="Mochizuki Y."/>
            <person name="Mount S."/>
            <person name="Morishita T."/>
            <person name="Miura S."/>
            <person name="Nakayama A."/>
            <person name="Nishizaka S."/>
            <person name="Nomoto H."/>
            <person name="Ohta F."/>
            <person name="Oishi K."/>
            <person name="Rigoutsos I."/>
            <person name="Sano M."/>
            <person name="Sasaki A."/>
            <person name="Sasakura Y."/>
            <person name="Shoguchi E."/>
            <person name="Shin-i T."/>
            <person name="Spagnuolo A."/>
            <person name="Stainier D."/>
            <person name="Suzuki M.M."/>
            <person name="Tassy O."/>
            <person name="Takatori N."/>
            <person name="Tokuoka M."/>
            <person name="Yagi K."/>
            <person name="Yoshizaki F."/>
            <person name="Wada S."/>
            <person name="Zhang C."/>
            <person name="Hyatt P.D."/>
            <person name="Larimer F."/>
            <person name="Detter C."/>
            <person name="Doggett N."/>
            <person name="Glavina T."/>
            <person name="Hawkins T."/>
            <person name="Richardson P."/>
            <person name="Lucas S."/>
            <person name="Kohara Y."/>
            <person name="Levine M."/>
            <person name="Satoh N."/>
            <person name="Rokhsar D.S."/>
        </authorList>
    </citation>
    <scope>NUCLEOTIDE SEQUENCE [LARGE SCALE GENOMIC DNA]</scope>
</reference>
<name>H2XVH2_CIOIN</name>
<proteinExistence type="predicted"/>
<dbReference type="HOGENOM" id="CLU_3335279_0_0_1"/>
<dbReference type="AlphaFoldDB" id="H2XVH2"/>
<accession>H2XVH2</accession>
<sequence length="38" mass="4779">MYRILINMVLHLYRQYAWRKNLHGNLEVEIFLDYKVKP</sequence>
<dbReference type="Proteomes" id="UP000008144">
    <property type="component" value="Chromosome 1"/>
</dbReference>
<dbReference type="InParanoid" id="H2XVH2"/>
<keyword evidence="2" id="KW-1185">Reference proteome</keyword>
<reference evidence="1" key="4">
    <citation type="submission" date="2025-09" db="UniProtKB">
        <authorList>
            <consortium name="Ensembl"/>
        </authorList>
    </citation>
    <scope>IDENTIFICATION</scope>
</reference>
<protein>
    <submittedName>
        <fullName evidence="1">Uncharacterized protein</fullName>
    </submittedName>
</protein>
<reference evidence="1" key="3">
    <citation type="submission" date="2025-08" db="UniProtKB">
        <authorList>
            <consortium name="Ensembl"/>
        </authorList>
    </citation>
    <scope>IDENTIFICATION</scope>
</reference>
<evidence type="ECO:0000313" key="1">
    <source>
        <dbReference type="Ensembl" id="ENSCINP00000033656.1"/>
    </source>
</evidence>
<dbReference type="Ensembl" id="ENSCINT00000033867.1">
    <property type="protein sequence ID" value="ENSCINP00000033656.1"/>
    <property type="gene ID" value="ENSCING00000019106.1"/>
</dbReference>
<evidence type="ECO:0000313" key="2">
    <source>
        <dbReference type="Proteomes" id="UP000008144"/>
    </source>
</evidence>
<dbReference type="EMBL" id="EAAA01000068">
    <property type="status" value="NOT_ANNOTATED_CDS"/>
    <property type="molecule type" value="Genomic_DNA"/>
</dbReference>
<organism evidence="1 2">
    <name type="scientific">Ciona intestinalis</name>
    <name type="common">Transparent sea squirt</name>
    <name type="synonym">Ascidia intestinalis</name>
    <dbReference type="NCBI Taxonomy" id="7719"/>
    <lineage>
        <taxon>Eukaryota</taxon>
        <taxon>Metazoa</taxon>
        <taxon>Chordata</taxon>
        <taxon>Tunicata</taxon>
        <taxon>Ascidiacea</taxon>
        <taxon>Phlebobranchia</taxon>
        <taxon>Cionidae</taxon>
        <taxon>Ciona</taxon>
    </lineage>
</organism>